<keyword evidence="3" id="KW-0732">Signal</keyword>
<feature type="region of interest" description="Disordered" evidence="1">
    <location>
        <begin position="335"/>
        <end position="366"/>
    </location>
</feature>
<keyword evidence="2" id="KW-0472">Membrane</keyword>
<feature type="compositionally biased region" description="Low complexity" evidence="1">
    <location>
        <begin position="496"/>
        <end position="512"/>
    </location>
</feature>
<dbReference type="OrthoDB" id="3061561at2759"/>
<feature type="signal peptide" evidence="3">
    <location>
        <begin position="1"/>
        <end position="18"/>
    </location>
</feature>
<feature type="chain" id="PRO_5025518030" evidence="3">
    <location>
        <begin position="19"/>
        <end position="644"/>
    </location>
</feature>
<dbReference type="AlphaFoldDB" id="A0A6A6QC04"/>
<keyword evidence="5" id="KW-1185">Reference proteome</keyword>
<dbReference type="PANTHER" id="PTHR35043">
    <property type="entry name" value="TRANSCRIPTION FACTOR DOMAIN-CONTAINING PROTEIN"/>
    <property type="match status" value="1"/>
</dbReference>
<feature type="transmembrane region" description="Helical" evidence="2">
    <location>
        <begin position="578"/>
        <end position="598"/>
    </location>
</feature>
<feature type="compositionally biased region" description="Pro residues" evidence="1">
    <location>
        <begin position="459"/>
        <end position="495"/>
    </location>
</feature>
<keyword evidence="2" id="KW-0812">Transmembrane</keyword>
<evidence type="ECO:0000313" key="4">
    <source>
        <dbReference type="EMBL" id="KAF2489978.1"/>
    </source>
</evidence>
<protein>
    <submittedName>
        <fullName evidence="4">Uncharacterized protein</fullName>
    </submittedName>
</protein>
<name>A0A6A6QC04_9PEZI</name>
<evidence type="ECO:0000256" key="2">
    <source>
        <dbReference type="SAM" id="Phobius"/>
    </source>
</evidence>
<feature type="compositionally biased region" description="Low complexity" evidence="1">
    <location>
        <begin position="416"/>
        <end position="430"/>
    </location>
</feature>
<feature type="compositionally biased region" description="Basic residues" evidence="1">
    <location>
        <begin position="337"/>
        <end position="348"/>
    </location>
</feature>
<gene>
    <name evidence="4" type="ORF">BU16DRAFT_518682</name>
</gene>
<organism evidence="4 5">
    <name type="scientific">Lophium mytilinum</name>
    <dbReference type="NCBI Taxonomy" id="390894"/>
    <lineage>
        <taxon>Eukaryota</taxon>
        <taxon>Fungi</taxon>
        <taxon>Dikarya</taxon>
        <taxon>Ascomycota</taxon>
        <taxon>Pezizomycotina</taxon>
        <taxon>Dothideomycetes</taxon>
        <taxon>Pleosporomycetidae</taxon>
        <taxon>Mytilinidiales</taxon>
        <taxon>Mytilinidiaceae</taxon>
        <taxon>Lophium</taxon>
    </lineage>
</organism>
<accession>A0A6A6QC04</accession>
<dbReference type="Proteomes" id="UP000799750">
    <property type="component" value="Unassembled WGS sequence"/>
</dbReference>
<sequence>MSFLAVCCFLSKASSSSAYPLILHTRNSSNNTSNPAQSTSGWVGTPNVRGTADLLISSLTTLALCAWTAYHPNVNPKRSLLHTSLRRFKWMLAAILIPEWVLYCAWNQRYSALALKDTINKILEKDIQFDTKYETINAAESQATTDGSVTDGQSSKPPATTKRSMWTTEQAFFATSGGFSVDASTFWPQEQLTFTPNGLVELARLGLLPDVSPTTITDKTKADVVAKVLVCLQAGWFLVQTIARLIQHLPVTLLEVHVVAHIGCAFGMYLLWLEKPYDAEYPIAFEDERVRDLAALFAVDGESDKRHRYRPHADPGKDENEVDIRDVRSAHAYANKGRSKRARLHHSLHRSEGSSTGPKHRLTNFSDDDWFKATFPQISTKEAEDRIQEHVDRANRGVRLVWTPAIQEAVQPPHLPTSEPLSPISTSSTPLPNPSNTPSPSSSSSPHPSPSPSAHSLAPPSPPSPSPAPSSPPLPSPASPSSPPLPSLTPTPPASPSLTPRPSSRATTSSTSSYATLDPHLLYFSADAFPTRATTSRPSYPSPHVVSTRRNHRIKGQRSLFSGAVAGRDTSTRALTTMTLLGFYYGAVHLSAWNAFFVTETERWMWRVAGVAFAGFPVLLLGAVVVGGWKMGLRAAPPEERVQR</sequence>
<feature type="transmembrane region" description="Helical" evidence="2">
    <location>
        <begin position="604"/>
        <end position="626"/>
    </location>
</feature>
<evidence type="ECO:0000256" key="1">
    <source>
        <dbReference type="SAM" id="MobiDB-lite"/>
    </source>
</evidence>
<reference evidence="4" key="1">
    <citation type="journal article" date="2020" name="Stud. Mycol.">
        <title>101 Dothideomycetes genomes: a test case for predicting lifestyles and emergence of pathogens.</title>
        <authorList>
            <person name="Haridas S."/>
            <person name="Albert R."/>
            <person name="Binder M."/>
            <person name="Bloem J."/>
            <person name="Labutti K."/>
            <person name="Salamov A."/>
            <person name="Andreopoulos B."/>
            <person name="Baker S."/>
            <person name="Barry K."/>
            <person name="Bills G."/>
            <person name="Bluhm B."/>
            <person name="Cannon C."/>
            <person name="Castanera R."/>
            <person name="Culley D."/>
            <person name="Daum C."/>
            <person name="Ezra D."/>
            <person name="Gonzalez J."/>
            <person name="Henrissat B."/>
            <person name="Kuo A."/>
            <person name="Liang C."/>
            <person name="Lipzen A."/>
            <person name="Lutzoni F."/>
            <person name="Magnuson J."/>
            <person name="Mondo S."/>
            <person name="Nolan M."/>
            <person name="Ohm R."/>
            <person name="Pangilinan J."/>
            <person name="Park H.-J."/>
            <person name="Ramirez L."/>
            <person name="Alfaro M."/>
            <person name="Sun H."/>
            <person name="Tritt A."/>
            <person name="Yoshinaga Y."/>
            <person name="Zwiers L.-H."/>
            <person name="Turgeon B."/>
            <person name="Goodwin S."/>
            <person name="Spatafora J."/>
            <person name="Crous P."/>
            <person name="Grigoriev I."/>
        </authorList>
    </citation>
    <scope>NUCLEOTIDE SEQUENCE</scope>
    <source>
        <strain evidence="4">CBS 269.34</strain>
    </source>
</reference>
<feature type="region of interest" description="Disordered" evidence="1">
    <location>
        <begin position="410"/>
        <end position="512"/>
    </location>
</feature>
<feature type="non-terminal residue" evidence="4">
    <location>
        <position position="644"/>
    </location>
</feature>
<evidence type="ECO:0000313" key="5">
    <source>
        <dbReference type="Proteomes" id="UP000799750"/>
    </source>
</evidence>
<dbReference type="EMBL" id="MU004198">
    <property type="protein sequence ID" value="KAF2489978.1"/>
    <property type="molecule type" value="Genomic_DNA"/>
</dbReference>
<evidence type="ECO:0000256" key="3">
    <source>
        <dbReference type="SAM" id="SignalP"/>
    </source>
</evidence>
<proteinExistence type="predicted"/>
<keyword evidence="2" id="KW-1133">Transmembrane helix</keyword>
<dbReference type="PANTHER" id="PTHR35043:SF7">
    <property type="entry name" value="TRANSCRIPTION FACTOR DOMAIN-CONTAINING PROTEIN"/>
    <property type="match status" value="1"/>
</dbReference>
<feature type="compositionally biased region" description="Low complexity" evidence="1">
    <location>
        <begin position="438"/>
        <end position="458"/>
    </location>
</feature>